<dbReference type="Gene3D" id="3.10.620.30">
    <property type="match status" value="1"/>
</dbReference>
<dbReference type="Pfam" id="PF12969">
    <property type="entry name" value="DUF3857"/>
    <property type="match status" value="1"/>
</dbReference>
<feature type="signal peptide" evidence="1">
    <location>
        <begin position="1"/>
        <end position="25"/>
    </location>
</feature>
<accession>A0A239EWR4</accession>
<feature type="domain" description="DUF3857" evidence="3">
    <location>
        <begin position="59"/>
        <end position="153"/>
    </location>
</feature>
<dbReference type="AlphaFoldDB" id="A0A239EWR4"/>
<dbReference type="EMBL" id="FZOU01000001">
    <property type="protein sequence ID" value="SNS49059.1"/>
    <property type="molecule type" value="Genomic_DNA"/>
</dbReference>
<dbReference type="Gene3D" id="2.60.120.1130">
    <property type="match status" value="1"/>
</dbReference>
<evidence type="ECO:0000259" key="3">
    <source>
        <dbReference type="Pfam" id="PF12969"/>
    </source>
</evidence>
<organism evidence="4 5">
    <name type="scientific">Granulicella rosea</name>
    <dbReference type="NCBI Taxonomy" id="474952"/>
    <lineage>
        <taxon>Bacteria</taxon>
        <taxon>Pseudomonadati</taxon>
        <taxon>Acidobacteriota</taxon>
        <taxon>Terriglobia</taxon>
        <taxon>Terriglobales</taxon>
        <taxon>Acidobacteriaceae</taxon>
        <taxon>Granulicella</taxon>
    </lineage>
</organism>
<feature type="domain" description="Transglutaminase-like" evidence="2">
    <location>
        <begin position="294"/>
        <end position="374"/>
    </location>
</feature>
<reference evidence="4 5" key="1">
    <citation type="submission" date="2017-06" db="EMBL/GenBank/DDBJ databases">
        <authorList>
            <person name="Kim H.J."/>
            <person name="Triplett B.A."/>
        </authorList>
    </citation>
    <scope>NUCLEOTIDE SEQUENCE [LARGE SCALE GENOMIC DNA]</scope>
    <source>
        <strain evidence="4 5">DSM 18704</strain>
    </source>
</reference>
<dbReference type="RefSeq" id="WP_245817837.1">
    <property type="nucleotide sequence ID" value="NZ_FZOU01000001.1"/>
</dbReference>
<dbReference type="InterPro" id="IPR024618">
    <property type="entry name" value="DUF3857"/>
</dbReference>
<evidence type="ECO:0000313" key="5">
    <source>
        <dbReference type="Proteomes" id="UP000198356"/>
    </source>
</evidence>
<keyword evidence="5" id="KW-1185">Reference proteome</keyword>
<keyword evidence="1" id="KW-0732">Signal</keyword>
<dbReference type="InterPro" id="IPR002931">
    <property type="entry name" value="Transglutaminase-like"/>
</dbReference>
<name>A0A239EWR4_9BACT</name>
<sequence length="673" mass="74648">MIQISRNRLCLFALFPLFAPMFAHAQFIEPTPAELSMTSIPQEPGAAAVYLFREETTDDAHHVFTVYVRLKVLTEKGKEFGNVSIPFERSEGSMTVDSISGRTIHADGTVIPMKDKAYEKLVDKIGGAKLVEKVFSLPSVEVGSIIEYRYKLHSDDGYVTSPKWYIQSDLYTLKAHYNWRPTSEEIVSRQGGHERVGSAIAWMPILPKGAVLKPTESPGIGGNAPQRIFDLSLADIPPAPKEEFMPPMESFTYRVIFYYAGATSTQEFWKDEGKYWSKVHDQFIGPNKGVKEAVQQLVLPADTQEQKLQKIYAAVMALENTDFTREHTTAEERAAGLKQVKTTDDILARKRGSSDQLANLFIAMARAAGMKAYAMSVVNRSRSLFAPALMDASQLDDDIAIVNVDGKERYFDPGQRFCDFGHLAWKHTMAGGLRQTDKEAQMFQTPGESYKAASVKRIADLKMDEHGEVTGKVDLSYTGDPALSWRQEALRGDDTSLNKDLRESLEAMMPSGLEIRVTGVEAIADYDKPLVVHYTVSGVAGNATGKRLLAPSDIFVASAKPTFSVKQRTTPVYFHYASVTRDAVRISFPPAIRVESAPAKDTFMYKKLAAYDVSTEQTATNITVRRNLTIGEILFDAADFPELLSFYNKLETKDQEPVVLVHADAGAGAKPGR</sequence>
<evidence type="ECO:0000256" key="1">
    <source>
        <dbReference type="SAM" id="SignalP"/>
    </source>
</evidence>
<dbReference type="Pfam" id="PF01841">
    <property type="entry name" value="Transglut_core"/>
    <property type="match status" value="1"/>
</dbReference>
<gene>
    <name evidence="4" type="ORF">SAMN05421770_1011197</name>
</gene>
<evidence type="ECO:0000313" key="4">
    <source>
        <dbReference type="EMBL" id="SNS49059.1"/>
    </source>
</evidence>
<dbReference type="Proteomes" id="UP000198356">
    <property type="component" value="Unassembled WGS sequence"/>
</dbReference>
<feature type="chain" id="PRO_5013280557" evidence="1">
    <location>
        <begin position="26"/>
        <end position="673"/>
    </location>
</feature>
<proteinExistence type="predicted"/>
<evidence type="ECO:0000259" key="2">
    <source>
        <dbReference type="Pfam" id="PF01841"/>
    </source>
</evidence>
<dbReference type="Gene3D" id="2.60.40.3140">
    <property type="match status" value="1"/>
</dbReference>
<protein>
    <submittedName>
        <fullName evidence="4">Transglutaminase-like superfamily protein</fullName>
    </submittedName>
</protein>